<feature type="region of interest" description="Disordered" evidence="1">
    <location>
        <begin position="155"/>
        <end position="179"/>
    </location>
</feature>
<feature type="compositionally biased region" description="Low complexity" evidence="1">
    <location>
        <begin position="155"/>
        <end position="164"/>
    </location>
</feature>
<proteinExistence type="predicted"/>
<keyword evidence="2" id="KW-0812">Transmembrane</keyword>
<organism evidence="3 4">
    <name type="scientific">Caenorhabditis auriculariae</name>
    <dbReference type="NCBI Taxonomy" id="2777116"/>
    <lineage>
        <taxon>Eukaryota</taxon>
        <taxon>Metazoa</taxon>
        <taxon>Ecdysozoa</taxon>
        <taxon>Nematoda</taxon>
        <taxon>Chromadorea</taxon>
        <taxon>Rhabditida</taxon>
        <taxon>Rhabditina</taxon>
        <taxon>Rhabditomorpha</taxon>
        <taxon>Rhabditoidea</taxon>
        <taxon>Rhabditidae</taxon>
        <taxon>Peloderinae</taxon>
        <taxon>Caenorhabditis</taxon>
    </lineage>
</organism>
<keyword evidence="2" id="KW-1133">Transmembrane helix</keyword>
<reference evidence="3" key="1">
    <citation type="submission" date="2020-10" db="EMBL/GenBank/DDBJ databases">
        <authorList>
            <person name="Kikuchi T."/>
        </authorList>
    </citation>
    <scope>NUCLEOTIDE SEQUENCE</scope>
    <source>
        <strain evidence="3">NKZ352</strain>
    </source>
</reference>
<evidence type="ECO:0000313" key="3">
    <source>
        <dbReference type="EMBL" id="CAD6198080.1"/>
    </source>
</evidence>
<sequence>MHLCEQPMNLTRRACCHLVLLLNDTSKARFLKSRVPLCTVDEFLDNSTRVLRTPVYLAEPAEEREDHVTFVVGIFLLMLIALGCTFTLSKLTKPKISVGYGTSSNYDVMMWMPSSYHRRSSVLVLLRGMTCRRDPSNRESSVSVVSSHVPLLPSYQTATTTPTSSLPPPPYSEDRPILS</sequence>
<comment type="caution">
    <text evidence="3">The sequence shown here is derived from an EMBL/GenBank/DDBJ whole genome shotgun (WGS) entry which is preliminary data.</text>
</comment>
<feature type="transmembrane region" description="Helical" evidence="2">
    <location>
        <begin position="67"/>
        <end position="88"/>
    </location>
</feature>
<gene>
    <name evidence="3" type="ORF">CAUJ_LOCUS13987</name>
</gene>
<evidence type="ECO:0000256" key="2">
    <source>
        <dbReference type="SAM" id="Phobius"/>
    </source>
</evidence>
<accession>A0A8S1HU66</accession>
<protein>
    <submittedName>
        <fullName evidence="3">Uncharacterized protein</fullName>
    </submittedName>
</protein>
<dbReference type="EMBL" id="CAJGYM010000114">
    <property type="protein sequence ID" value="CAD6198080.1"/>
    <property type="molecule type" value="Genomic_DNA"/>
</dbReference>
<dbReference type="AlphaFoldDB" id="A0A8S1HU66"/>
<evidence type="ECO:0000256" key="1">
    <source>
        <dbReference type="SAM" id="MobiDB-lite"/>
    </source>
</evidence>
<keyword evidence="4" id="KW-1185">Reference proteome</keyword>
<dbReference type="OrthoDB" id="5875827at2759"/>
<name>A0A8S1HU66_9PELO</name>
<dbReference type="Proteomes" id="UP000835052">
    <property type="component" value="Unassembled WGS sequence"/>
</dbReference>
<keyword evidence="2" id="KW-0472">Membrane</keyword>
<evidence type="ECO:0000313" key="4">
    <source>
        <dbReference type="Proteomes" id="UP000835052"/>
    </source>
</evidence>